<keyword evidence="2" id="KW-0813">Transport</keyword>
<evidence type="ECO:0000256" key="4">
    <source>
        <dbReference type="ARBA" id="ARBA00022989"/>
    </source>
</evidence>
<dbReference type="AlphaFoldDB" id="A0A4V7IC66"/>
<organism evidence="8 9">
    <name type="scientific">Bibersteinia trehalosi USDA-ARS-USMARC-188</name>
    <dbReference type="NCBI Taxonomy" id="1263829"/>
    <lineage>
        <taxon>Bacteria</taxon>
        <taxon>Pseudomonadati</taxon>
        <taxon>Pseudomonadota</taxon>
        <taxon>Gammaproteobacteria</taxon>
        <taxon>Pasteurellales</taxon>
        <taxon>Pasteurellaceae</taxon>
        <taxon>Bibersteinia</taxon>
    </lineage>
</organism>
<feature type="transmembrane region" description="Helical" evidence="7">
    <location>
        <begin position="109"/>
        <end position="131"/>
    </location>
</feature>
<evidence type="ECO:0000256" key="6">
    <source>
        <dbReference type="ARBA" id="ARBA00049660"/>
    </source>
</evidence>
<evidence type="ECO:0000256" key="7">
    <source>
        <dbReference type="SAM" id="Phobius"/>
    </source>
</evidence>
<feature type="transmembrane region" description="Helical" evidence="7">
    <location>
        <begin position="31"/>
        <end position="51"/>
    </location>
</feature>
<feature type="transmembrane region" description="Helical" evidence="7">
    <location>
        <begin position="234"/>
        <end position="255"/>
    </location>
</feature>
<sequence>MFMHNRDLYPYEILQDIIDKSQAKSNASLKMLAILSFLGGGYVGFGFLAYLRVVSGIPPEWGGLANLLGAAVFPICLICILLGGGELATGNMMLMALGKFSKKVSMSKLARNWIIVSLGNLAGAVTVAYFLGHYVGLSEGVALSKTVAIAESKVHMDFGRAFISAIACNWMVCMGIWFYFGSKYNSGRILGMWFPVMIFVLIGLQHFVANMFIIPAGIWAGANVTWSEFFLNMIPVFLGNVTGGIIFVSASYLFAYKHLLKDDYSI</sequence>
<keyword evidence="3 7" id="KW-0812">Transmembrane</keyword>
<dbReference type="PANTHER" id="PTHR30520:SF6">
    <property type="entry name" value="FORMATE_NITRATE FAMILY TRANSPORTER (EUROFUNG)"/>
    <property type="match status" value="1"/>
</dbReference>
<dbReference type="Gene3D" id="1.20.1080.10">
    <property type="entry name" value="Glycerol uptake facilitator protein"/>
    <property type="match status" value="1"/>
</dbReference>
<gene>
    <name evidence="8" type="ORF">F542_19210</name>
</gene>
<dbReference type="FunFam" id="1.20.1080.10:FF:000011">
    <property type="entry name" value="Formate family transporter"/>
    <property type="match status" value="1"/>
</dbReference>
<dbReference type="Proteomes" id="UP000019091">
    <property type="component" value="Chromosome"/>
</dbReference>
<keyword evidence="4 7" id="KW-1133">Transmembrane helix</keyword>
<evidence type="ECO:0000256" key="3">
    <source>
        <dbReference type="ARBA" id="ARBA00022692"/>
    </source>
</evidence>
<name>A0A4V7IC66_BIBTR</name>
<proteinExistence type="inferred from homology"/>
<dbReference type="InterPro" id="IPR023271">
    <property type="entry name" value="Aquaporin-like"/>
</dbReference>
<feature type="transmembrane region" description="Helical" evidence="7">
    <location>
        <begin position="192"/>
        <end position="214"/>
    </location>
</feature>
<evidence type="ECO:0000256" key="5">
    <source>
        <dbReference type="ARBA" id="ARBA00023136"/>
    </source>
</evidence>
<dbReference type="EMBL" id="CP006954">
    <property type="protein sequence ID" value="AHG82633.1"/>
    <property type="molecule type" value="Genomic_DNA"/>
</dbReference>
<dbReference type="InterPro" id="IPR000292">
    <property type="entry name" value="For/NO2_transpt"/>
</dbReference>
<reference evidence="8 9" key="1">
    <citation type="journal article" date="2014" name="Genome Announc.">
        <title>Complete Closed Genome Sequences of Three Bibersteinia trehalosi Nasopharyngeal Isolates from Cattle with Shipping Fever.</title>
        <authorList>
            <person name="Harhay G.P."/>
            <person name="McVey D.S."/>
            <person name="Koren S."/>
            <person name="Phillippy A.M."/>
            <person name="Bono J."/>
            <person name="Harhay D.M."/>
            <person name="Clawson M.L."/>
            <person name="Heaton M.P."/>
            <person name="Chitko-McKown C.G."/>
            <person name="Korlach J."/>
            <person name="Smith T.P."/>
        </authorList>
    </citation>
    <scope>NUCLEOTIDE SEQUENCE [LARGE SCALE GENOMIC DNA]</scope>
    <source>
        <strain evidence="8 9">USDA-ARS-USMARC-188</strain>
    </source>
</reference>
<accession>A0A4V7IC66</accession>
<evidence type="ECO:0000256" key="2">
    <source>
        <dbReference type="ARBA" id="ARBA00022448"/>
    </source>
</evidence>
<dbReference type="GO" id="GO:0015499">
    <property type="term" value="F:formate transmembrane transporter activity"/>
    <property type="evidence" value="ECO:0007669"/>
    <property type="project" value="TreeGrafter"/>
</dbReference>
<dbReference type="PANTHER" id="PTHR30520">
    <property type="entry name" value="FORMATE TRANSPORTER-RELATED"/>
    <property type="match status" value="1"/>
</dbReference>
<evidence type="ECO:0000313" key="8">
    <source>
        <dbReference type="EMBL" id="AHG82633.1"/>
    </source>
</evidence>
<evidence type="ECO:0000256" key="1">
    <source>
        <dbReference type="ARBA" id="ARBA00004141"/>
    </source>
</evidence>
<comment type="similarity">
    <text evidence="6">Belongs to the FNT transporter (TC 1.A.16) family.</text>
</comment>
<protein>
    <submittedName>
        <fullName evidence="8">Formate/nitrite transporter</fullName>
    </submittedName>
</protein>
<keyword evidence="5 7" id="KW-0472">Membrane</keyword>
<evidence type="ECO:0000313" key="9">
    <source>
        <dbReference type="Proteomes" id="UP000019091"/>
    </source>
</evidence>
<comment type="subcellular location">
    <subcellularLocation>
        <location evidence="1">Membrane</location>
        <topology evidence="1">Multi-pass membrane protein</topology>
    </subcellularLocation>
</comment>
<dbReference type="GO" id="GO:0005886">
    <property type="term" value="C:plasma membrane"/>
    <property type="evidence" value="ECO:0007669"/>
    <property type="project" value="TreeGrafter"/>
</dbReference>
<dbReference type="Pfam" id="PF01226">
    <property type="entry name" value="Form_Nir_trans"/>
    <property type="match status" value="1"/>
</dbReference>
<dbReference type="KEGG" id="btre:F542_19210"/>
<feature type="transmembrane region" description="Helical" evidence="7">
    <location>
        <begin position="63"/>
        <end position="88"/>
    </location>
</feature>
<feature type="transmembrane region" description="Helical" evidence="7">
    <location>
        <begin position="161"/>
        <end position="180"/>
    </location>
</feature>